<dbReference type="AlphaFoldDB" id="A0A9P6YPW4"/>
<evidence type="ECO:0000313" key="2">
    <source>
        <dbReference type="Proteomes" id="UP000717996"/>
    </source>
</evidence>
<dbReference type="OrthoDB" id="2235387at2759"/>
<organism evidence="1 2">
    <name type="scientific">Rhizopus oryzae</name>
    <name type="common">Mucormycosis agent</name>
    <name type="synonym">Rhizopus arrhizus var. delemar</name>
    <dbReference type="NCBI Taxonomy" id="64495"/>
    <lineage>
        <taxon>Eukaryota</taxon>
        <taxon>Fungi</taxon>
        <taxon>Fungi incertae sedis</taxon>
        <taxon>Mucoromycota</taxon>
        <taxon>Mucoromycotina</taxon>
        <taxon>Mucoromycetes</taxon>
        <taxon>Mucorales</taxon>
        <taxon>Mucorineae</taxon>
        <taxon>Rhizopodaceae</taxon>
        <taxon>Rhizopus</taxon>
    </lineage>
</organism>
<proteinExistence type="predicted"/>
<reference evidence="1" key="1">
    <citation type="journal article" date="2020" name="Microb. Genom.">
        <title>Genetic diversity of clinical and environmental Mucorales isolates obtained from an investigation of mucormycosis cases among solid organ transplant recipients.</title>
        <authorList>
            <person name="Nguyen M.H."/>
            <person name="Kaul D."/>
            <person name="Muto C."/>
            <person name="Cheng S.J."/>
            <person name="Richter R.A."/>
            <person name="Bruno V.M."/>
            <person name="Liu G."/>
            <person name="Beyhan S."/>
            <person name="Sundermann A.J."/>
            <person name="Mounaud S."/>
            <person name="Pasculle A.W."/>
            <person name="Nierman W.C."/>
            <person name="Driscoll E."/>
            <person name="Cumbie R."/>
            <person name="Clancy C.J."/>
            <person name="Dupont C.L."/>
        </authorList>
    </citation>
    <scope>NUCLEOTIDE SEQUENCE</scope>
    <source>
        <strain evidence="1">GL16</strain>
    </source>
</reference>
<evidence type="ECO:0000313" key="1">
    <source>
        <dbReference type="EMBL" id="KAG1554258.1"/>
    </source>
</evidence>
<dbReference type="Proteomes" id="UP000717996">
    <property type="component" value="Unassembled WGS sequence"/>
</dbReference>
<gene>
    <name evidence="1" type="ORF">G6F51_000058</name>
</gene>
<sequence length="133" mass="15934">MNDSQLFSNNSYAYNNAELDIKFAIYSYNESISKEHIVEEECYSGYDHEMTDTIEEANEQDQFYYYEEEEEEEEEEYDYQNDSLLNLILAVQTYLEEQAKMHGSKVTESPLYGLQYKMYIYMRQRAYELGMGI</sequence>
<accession>A0A9P6YPW4</accession>
<comment type="caution">
    <text evidence="1">The sequence shown here is derived from an EMBL/GenBank/DDBJ whole genome shotgun (WGS) entry which is preliminary data.</text>
</comment>
<protein>
    <submittedName>
        <fullName evidence="1">Uncharacterized protein</fullName>
    </submittedName>
</protein>
<dbReference type="EMBL" id="JAANIT010000003">
    <property type="protein sequence ID" value="KAG1554258.1"/>
    <property type="molecule type" value="Genomic_DNA"/>
</dbReference>
<name>A0A9P6YPW4_RHIOR</name>